<dbReference type="InterPro" id="IPR005790">
    <property type="entry name" value="DNA_polIII_delta"/>
</dbReference>
<dbReference type="GO" id="GO:0003677">
    <property type="term" value="F:DNA binding"/>
    <property type="evidence" value="ECO:0007669"/>
    <property type="project" value="InterPro"/>
</dbReference>
<evidence type="ECO:0000313" key="9">
    <source>
        <dbReference type="EMBL" id="CEP27150.1"/>
    </source>
</evidence>
<feature type="domain" description="DNA polymerase III delta subunit-like C-terminal" evidence="8">
    <location>
        <begin position="204"/>
        <end position="320"/>
    </location>
</feature>
<sequence>MSAKTSSKPVFGSVTLVHGSEQLLSERAVAALRKRAMAEEPGLQLVELVGGDMSPADFVEASGGSLFADHSLVIITGAESMVPESVDALVAFAGAPSPEVGVIVVHPGGNKGRGLVDKLRKAKAGVVEVVAPKAWELPKFVQAEARAARVGMESDAAQTLVDAVGNDLRALAGAVSQLASDWAGERLSSEMISRYFQGRAEVTSFAVSDAVLAGQTGQALERLRWALDLGVAPVLVTSALANGLRSLGRYLDVRAERMSDIEMSRIVGVPPWKVKTLARQSRLWSETAVARGLIALSRADAAVKGAATDAGFALEQLILALDHARRDDASGHRRSAGVRRR</sequence>
<dbReference type="AlphaFoldDB" id="A0A0B7NTC1"/>
<name>A0A0B7NTC1_PROFF</name>
<comment type="similarity">
    <text evidence="6">Belongs to the DNA polymerase HolA subunit family.</text>
</comment>
<keyword evidence="5" id="KW-0239">DNA-directed DNA polymerase</keyword>
<organism evidence="9">
    <name type="scientific">Propionibacterium freudenreichii subsp. freudenreichii</name>
    <dbReference type="NCBI Taxonomy" id="66712"/>
    <lineage>
        <taxon>Bacteria</taxon>
        <taxon>Bacillati</taxon>
        <taxon>Actinomycetota</taxon>
        <taxon>Actinomycetes</taxon>
        <taxon>Propionibacteriales</taxon>
        <taxon>Propionibacteriaceae</taxon>
        <taxon>Propionibacterium</taxon>
    </lineage>
</organism>
<keyword evidence="2 9" id="KW-0808">Transferase</keyword>
<dbReference type="InterPro" id="IPR048466">
    <property type="entry name" value="DNA_pol3_delta-like_C"/>
</dbReference>
<dbReference type="PANTHER" id="PTHR34388:SF1">
    <property type="entry name" value="DNA POLYMERASE III SUBUNIT DELTA"/>
    <property type="match status" value="1"/>
</dbReference>
<evidence type="ECO:0000256" key="2">
    <source>
        <dbReference type="ARBA" id="ARBA00022679"/>
    </source>
</evidence>
<evidence type="ECO:0000256" key="4">
    <source>
        <dbReference type="ARBA" id="ARBA00022705"/>
    </source>
</evidence>
<protein>
    <recommendedName>
        <fullName evidence="1">DNA-directed DNA polymerase</fullName>
        <ecNumber evidence="1">2.7.7.7</ecNumber>
    </recommendedName>
</protein>
<evidence type="ECO:0000256" key="7">
    <source>
        <dbReference type="ARBA" id="ARBA00049244"/>
    </source>
</evidence>
<evidence type="ECO:0000256" key="3">
    <source>
        <dbReference type="ARBA" id="ARBA00022695"/>
    </source>
</evidence>
<keyword evidence="3 9" id="KW-0548">Nucleotidyltransferase</keyword>
<dbReference type="NCBIfam" id="TIGR01128">
    <property type="entry name" value="holA"/>
    <property type="match status" value="1"/>
</dbReference>
<accession>A0A0B7NTC1</accession>
<dbReference type="Pfam" id="PF21694">
    <property type="entry name" value="DNA_pol3_delta_C"/>
    <property type="match status" value="1"/>
</dbReference>
<dbReference type="Gene3D" id="1.20.272.10">
    <property type="match status" value="1"/>
</dbReference>
<dbReference type="RefSeq" id="WP_013160774.1">
    <property type="nucleotide sequence ID" value="NZ_CP010341.1"/>
</dbReference>
<dbReference type="InterPro" id="IPR027417">
    <property type="entry name" value="P-loop_NTPase"/>
</dbReference>
<evidence type="ECO:0000256" key="5">
    <source>
        <dbReference type="ARBA" id="ARBA00022932"/>
    </source>
</evidence>
<reference evidence="9" key="1">
    <citation type="submission" date="2014-08" db="EMBL/GenBank/DDBJ databases">
        <authorList>
            <person name="Falentin Helene"/>
        </authorList>
    </citation>
    <scope>NUCLEOTIDE SEQUENCE</scope>
</reference>
<dbReference type="PANTHER" id="PTHR34388">
    <property type="entry name" value="DNA POLYMERASE III SUBUNIT DELTA"/>
    <property type="match status" value="1"/>
</dbReference>
<evidence type="ECO:0000259" key="8">
    <source>
        <dbReference type="Pfam" id="PF21694"/>
    </source>
</evidence>
<dbReference type="SUPFAM" id="SSF52540">
    <property type="entry name" value="P-loop containing nucleoside triphosphate hydrolases"/>
    <property type="match status" value="1"/>
</dbReference>
<dbReference type="InterPro" id="IPR008921">
    <property type="entry name" value="DNA_pol3_clamp-load_cplx_C"/>
</dbReference>
<dbReference type="GO" id="GO:0006261">
    <property type="term" value="P:DNA-templated DNA replication"/>
    <property type="evidence" value="ECO:0007669"/>
    <property type="project" value="TreeGrafter"/>
</dbReference>
<dbReference type="Gene3D" id="1.10.8.60">
    <property type="match status" value="1"/>
</dbReference>
<dbReference type="GeneID" id="61222446"/>
<dbReference type="EC" id="2.7.7.7" evidence="1"/>
<evidence type="ECO:0000256" key="6">
    <source>
        <dbReference type="ARBA" id="ARBA00034754"/>
    </source>
</evidence>
<dbReference type="GO" id="GO:0009360">
    <property type="term" value="C:DNA polymerase III complex"/>
    <property type="evidence" value="ECO:0007669"/>
    <property type="project" value="TreeGrafter"/>
</dbReference>
<proteinExistence type="inferred from homology"/>
<dbReference type="SUPFAM" id="SSF48019">
    <property type="entry name" value="post-AAA+ oligomerization domain-like"/>
    <property type="match status" value="1"/>
</dbReference>
<dbReference type="EMBL" id="LM676427">
    <property type="protein sequence ID" value="CEP27150.1"/>
    <property type="molecule type" value="Genomic_DNA"/>
</dbReference>
<evidence type="ECO:0000256" key="1">
    <source>
        <dbReference type="ARBA" id="ARBA00012417"/>
    </source>
</evidence>
<dbReference type="Gene3D" id="3.40.50.300">
    <property type="entry name" value="P-loop containing nucleotide triphosphate hydrolases"/>
    <property type="match status" value="1"/>
</dbReference>
<comment type="catalytic activity">
    <reaction evidence="7">
        <text>DNA(n) + a 2'-deoxyribonucleoside 5'-triphosphate = DNA(n+1) + diphosphate</text>
        <dbReference type="Rhea" id="RHEA:22508"/>
        <dbReference type="Rhea" id="RHEA-COMP:17339"/>
        <dbReference type="Rhea" id="RHEA-COMP:17340"/>
        <dbReference type="ChEBI" id="CHEBI:33019"/>
        <dbReference type="ChEBI" id="CHEBI:61560"/>
        <dbReference type="ChEBI" id="CHEBI:173112"/>
        <dbReference type="EC" id="2.7.7.7"/>
    </reaction>
</comment>
<dbReference type="GO" id="GO:0003887">
    <property type="term" value="F:DNA-directed DNA polymerase activity"/>
    <property type="evidence" value="ECO:0007669"/>
    <property type="project" value="UniProtKB-KW"/>
</dbReference>
<gene>
    <name evidence="9" type="primary">holA</name>
    <name evidence="9" type="ORF">PFCIRM138_12175</name>
</gene>
<keyword evidence="4" id="KW-0235">DNA replication</keyword>